<accession>A0ACA9QY79</accession>
<evidence type="ECO:0000313" key="1">
    <source>
        <dbReference type="EMBL" id="CAG8769276.1"/>
    </source>
</evidence>
<gene>
    <name evidence="1" type="ORF">SPELUC_LOCUS15669</name>
</gene>
<organism evidence="1 2">
    <name type="scientific">Cetraspora pellucida</name>
    <dbReference type="NCBI Taxonomy" id="1433469"/>
    <lineage>
        <taxon>Eukaryota</taxon>
        <taxon>Fungi</taxon>
        <taxon>Fungi incertae sedis</taxon>
        <taxon>Mucoromycota</taxon>
        <taxon>Glomeromycotina</taxon>
        <taxon>Glomeromycetes</taxon>
        <taxon>Diversisporales</taxon>
        <taxon>Gigasporaceae</taxon>
        <taxon>Cetraspora</taxon>
    </lineage>
</organism>
<name>A0ACA9QY79_9GLOM</name>
<reference evidence="1" key="1">
    <citation type="submission" date="2021-06" db="EMBL/GenBank/DDBJ databases">
        <authorList>
            <person name="Kallberg Y."/>
            <person name="Tangrot J."/>
            <person name="Rosling A."/>
        </authorList>
    </citation>
    <scope>NUCLEOTIDE SEQUENCE</scope>
    <source>
        <strain evidence="1">28 12/20/2015</strain>
    </source>
</reference>
<feature type="non-terminal residue" evidence="1">
    <location>
        <position position="1"/>
    </location>
</feature>
<proteinExistence type="predicted"/>
<evidence type="ECO:0000313" key="2">
    <source>
        <dbReference type="Proteomes" id="UP000789366"/>
    </source>
</evidence>
<protein>
    <submittedName>
        <fullName evidence="1">11779_t:CDS:1</fullName>
    </submittedName>
</protein>
<comment type="caution">
    <text evidence="1">The sequence shown here is derived from an EMBL/GenBank/DDBJ whole genome shotgun (WGS) entry which is preliminary data.</text>
</comment>
<dbReference type="Proteomes" id="UP000789366">
    <property type="component" value="Unassembled WGS sequence"/>
</dbReference>
<dbReference type="EMBL" id="CAJVPW010053009">
    <property type="protein sequence ID" value="CAG8769276.1"/>
    <property type="molecule type" value="Genomic_DNA"/>
</dbReference>
<sequence length="43" mass="5081">IKNASLEILKILLDSDPFLRKTSQQLLIEKHQEELKQALNEYE</sequence>
<keyword evidence="2" id="KW-1185">Reference proteome</keyword>